<reference evidence="5 6" key="1">
    <citation type="submission" date="2019-07" db="EMBL/GenBank/DDBJ databases">
        <title>Finished genome of Venturia effusa.</title>
        <authorList>
            <person name="Young C.A."/>
            <person name="Cox M.P."/>
            <person name="Ganley A.R.D."/>
            <person name="David W.J."/>
        </authorList>
    </citation>
    <scope>NUCLEOTIDE SEQUENCE [LARGE SCALE GENOMIC DNA]</scope>
    <source>
        <strain evidence="6">albino</strain>
    </source>
</reference>
<dbReference type="EMBL" id="CP042203">
    <property type="protein sequence ID" value="QDS78050.1"/>
    <property type="molecule type" value="Genomic_DNA"/>
</dbReference>
<feature type="compositionally biased region" description="Basic and acidic residues" evidence="3">
    <location>
        <begin position="429"/>
        <end position="451"/>
    </location>
</feature>
<feature type="compositionally biased region" description="Acidic residues" evidence="3">
    <location>
        <begin position="80"/>
        <end position="89"/>
    </location>
</feature>
<evidence type="ECO:0000313" key="5">
    <source>
        <dbReference type="EMBL" id="QDS78050.1"/>
    </source>
</evidence>
<dbReference type="InterPro" id="IPR007219">
    <property type="entry name" value="XnlR_reg_dom"/>
</dbReference>
<feature type="compositionally biased region" description="Basic and acidic residues" evidence="3">
    <location>
        <begin position="115"/>
        <end position="125"/>
    </location>
</feature>
<organism evidence="5 6">
    <name type="scientific">Venturia effusa</name>
    <dbReference type="NCBI Taxonomy" id="50376"/>
    <lineage>
        <taxon>Eukaryota</taxon>
        <taxon>Fungi</taxon>
        <taxon>Dikarya</taxon>
        <taxon>Ascomycota</taxon>
        <taxon>Pezizomycotina</taxon>
        <taxon>Dothideomycetes</taxon>
        <taxon>Pleosporomycetidae</taxon>
        <taxon>Venturiales</taxon>
        <taxon>Venturiaceae</taxon>
        <taxon>Venturia</taxon>
    </lineage>
</organism>
<dbReference type="InterPro" id="IPR050613">
    <property type="entry name" value="Sec_Metabolite_Reg"/>
</dbReference>
<dbReference type="PANTHER" id="PTHR31001:SF45">
    <property type="entry name" value="ZN(II)2CYS6 TRANSCRIPTION FACTOR (EUROFUNG)"/>
    <property type="match status" value="1"/>
</dbReference>
<evidence type="ECO:0000256" key="1">
    <source>
        <dbReference type="ARBA" id="ARBA00004123"/>
    </source>
</evidence>
<dbReference type="InterPro" id="IPR029190">
    <property type="entry name" value="Rrp14/SURF6_C"/>
</dbReference>
<feature type="compositionally biased region" description="Basic and acidic residues" evidence="3">
    <location>
        <begin position="290"/>
        <end position="307"/>
    </location>
</feature>
<dbReference type="GO" id="GO:0005634">
    <property type="term" value="C:nucleus"/>
    <property type="evidence" value="ECO:0007669"/>
    <property type="project" value="UniProtKB-SubCell"/>
</dbReference>
<dbReference type="AlphaFoldDB" id="A0A517LQX7"/>
<evidence type="ECO:0000256" key="3">
    <source>
        <dbReference type="SAM" id="MobiDB-lite"/>
    </source>
</evidence>
<feature type="region of interest" description="Disordered" evidence="3">
    <location>
        <begin position="414"/>
        <end position="560"/>
    </location>
</feature>
<comment type="subcellular location">
    <subcellularLocation>
        <location evidence="1">Nucleus</location>
    </subcellularLocation>
</comment>
<evidence type="ECO:0000256" key="2">
    <source>
        <dbReference type="ARBA" id="ARBA00023242"/>
    </source>
</evidence>
<dbReference type="Pfam" id="PF04082">
    <property type="entry name" value="Fungal_trans"/>
    <property type="match status" value="1"/>
</dbReference>
<feature type="domain" description="Xylanolytic transcriptional activator regulatory" evidence="4">
    <location>
        <begin position="791"/>
        <end position="866"/>
    </location>
</feature>
<feature type="compositionally biased region" description="Basic and acidic residues" evidence="3">
    <location>
        <begin position="63"/>
        <end position="79"/>
    </location>
</feature>
<feature type="compositionally biased region" description="Basic residues" evidence="3">
    <location>
        <begin position="105"/>
        <end position="114"/>
    </location>
</feature>
<feature type="compositionally biased region" description="Low complexity" evidence="3">
    <location>
        <begin position="279"/>
        <end position="289"/>
    </location>
</feature>
<evidence type="ECO:0000313" key="6">
    <source>
        <dbReference type="Proteomes" id="UP000316270"/>
    </source>
</evidence>
<feature type="region of interest" description="Disordered" evidence="3">
    <location>
        <begin position="582"/>
        <end position="617"/>
    </location>
</feature>
<dbReference type="Pfam" id="PF04935">
    <property type="entry name" value="SURF6"/>
    <property type="match status" value="1"/>
</dbReference>
<gene>
    <name evidence="5" type="ORF">FKW77_003273</name>
</gene>
<sequence length="1201" mass="134698">MADKDLESRLKSHSRAFEGLLSLIPADLYYEKDRSDQWEKKKQTPEERRLAKKAKLNPANHRTAKDVMDENERKRRREEGEEVEDEQLSELDALGKEKPLEGLKHKQPKTKVQKTKAEDDVHSKDEDEEDKAPDPKAQNQIPKMSTDEKRREKERKRKEKRAKKEEKEKAKQARKAASTKANDSKTEAKSTDVLTTIEDPNEEEDALQMDNDMEAVDVAGLVPNEEAGASSDSSAADSTFSHTSNKIPSSNSSMIVPTTNGPAKPDTNEILSNDPPNRSSPAPKAGKPSAADKEALLARLRAKMEAHRKARNADGLNGQPAKNRHELIEARRLKAEKRKAIKKELRQADREQAKKAEMEAHLAELRGSPSVGSDIFGSRAGSMSPPQNTFSFGRVAFTDGETANSDLSKLVITGKKKANSDPKAALQAAEKKQARLKSLDENKRADIEQKDLWLNAKKKVHGEKVRDDTSLLKKTLKRKEQEKAKSAKEWNERKEGISKSQEMKQKKREANLQARKEGKGAKGKGSNGGKKSGPPKKKRRPGFEATLATRQRKRRYPERQLLERLHGYEELLRQNNIPFQALNQDSTEGGVPAHANGRDGSGNESSPSIESPSKPRDVRNVWESIEEGDDVAQVVRPTEINSAWDRFHANDTLLFGTSGIAVDLSDVHPMPVHILKLWQVYLENVNPLLKVTHTPTLQPRIIEAAGNFTDIDPALETLMFSIYCMAIQSLPEDNCMAMFGSSKQHLLPRYQDGCQQALLNCGFLRRNDRDSLTALYLYLMSVMPNTVPQSLSSILGIAIRTAQRMGIHNESTLFKHSILEAEMRRRLWWALVAFDTRVGEMAGYSTATLGSQWTCKVPLNVNDSDLHAEMKEPPDAQTRFTEATFAVIRGEIGDFVRHAAFHLDYATSRFSMGNPTCRETRHDGVQDSLSKLEENIDAKYLKSCDPENPLHFMTTWMTRAILARHRLMELLSKCPTGHFGATDPQRLTRLTYALEMIQCDTKIATSPLTRGFCWMAEQHFPFFAYVIIVQILMRSPRMKEADEVWEALSDHYEARLAPEWSSHHSFFLLFSKVISRAWKARELAFEKAGSVSVVPRLVAAIARRMADLRGESDSKQSNNQLGRSVDDLYMPMQMPFIKDHDWTQSGGGGAGHDSTELDLCFGLPGQAMDLDANSFELGAMDWDALLGNGTSSLGPAPPYMV</sequence>
<feature type="compositionally biased region" description="Basic and acidic residues" evidence="3">
    <location>
        <begin position="33"/>
        <end position="49"/>
    </location>
</feature>
<dbReference type="Proteomes" id="UP000316270">
    <property type="component" value="Chromosome 19"/>
</dbReference>
<feature type="compositionally biased region" description="Basic and acidic residues" evidence="3">
    <location>
        <begin position="162"/>
        <end position="171"/>
    </location>
</feature>
<feature type="compositionally biased region" description="Basic residues" evidence="3">
    <location>
        <begin position="152"/>
        <end position="161"/>
    </location>
</feature>
<dbReference type="STRING" id="50376.A0A517LQX7"/>
<dbReference type="Pfam" id="PF15459">
    <property type="entry name" value="RRP14"/>
    <property type="match status" value="1"/>
</dbReference>
<feature type="compositionally biased region" description="Low complexity" evidence="3">
    <location>
        <begin position="227"/>
        <end position="244"/>
    </location>
</feature>
<dbReference type="GO" id="GO:0008270">
    <property type="term" value="F:zinc ion binding"/>
    <property type="evidence" value="ECO:0007669"/>
    <property type="project" value="InterPro"/>
</dbReference>
<evidence type="ECO:0000259" key="4">
    <source>
        <dbReference type="SMART" id="SM00906"/>
    </source>
</evidence>
<feature type="compositionally biased region" description="Low complexity" evidence="3">
    <location>
        <begin position="602"/>
        <end position="612"/>
    </location>
</feature>
<feature type="compositionally biased region" description="Basic and acidic residues" evidence="3">
    <location>
        <begin position="462"/>
        <end position="471"/>
    </location>
</feature>
<keyword evidence="2" id="KW-0539">Nucleus</keyword>
<dbReference type="GO" id="GO:0003677">
    <property type="term" value="F:DNA binding"/>
    <property type="evidence" value="ECO:0007669"/>
    <property type="project" value="InterPro"/>
</dbReference>
<feature type="compositionally biased region" description="Basic and acidic residues" evidence="3">
    <location>
        <begin position="478"/>
        <end position="520"/>
    </location>
</feature>
<accession>A0A517LQX7</accession>
<dbReference type="InterPro" id="IPR029188">
    <property type="entry name" value="Rrp14_N"/>
</dbReference>
<keyword evidence="6" id="KW-1185">Reference proteome</keyword>
<dbReference type="SMART" id="SM00906">
    <property type="entry name" value="Fungal_trans"/>
    <property type="match status" value="1"/>
</dbReference>
<feature type="region of interest" description="Disordered" evidence="3">
    <location>
        <begin position="33"/>
        <end position="325"/>
    </location>
</feature>
<dbReference type="OrthoDB" id="2269373at2759"/>
<dbReference type="PANTHER" id="PTHR31001">
    <property type="entry name" value="UNCHARACTERIZED TRANSCRIPTIONAL REGULATORY PROTEIN"/>
    <property type="match status" value="1"/>
</dbReference>
<feature type="compositionally biased region" description="Polar residues" evidence="3">
    <location>
        <begin position="245"/>
        <end position="261"/>
    </location>
</feature>
<feature type="compositionally biased region" description="Basic and acidic residues" evidence="3">
    <location>
        <begin position="93"/>
        <end position="104"/>
    </location>
</feature>
<proteinExistence type="predicted"/>
<feature type="compositionally biased region" description="Acidic residues" evidence="3">
    <location>
        <begin position="199"/>
        <end position="215"/>
    </location>
</feature>
<dbReference type="CDD" id="cd12148">
    <property type="entry name" value="fungal_TF_MHR"/>
    <property type="match status" value="1"/>
</dbReference>
<feature type="region of interest" description="Disordered" evidence="3">
    <location>
        <begin position="363"/>
        <end position="387"/>
    </location>
</feature>
<name>A0A517LQX7_9PEZI</name>
<dbReference type="GO" id="GO:0006351">
    <property type="term" value="P:DNA-templated transcription"/>
    <property type="evidence" value="ECO:0007669"/>
    <property type="project" value="InterPro"/>
</dbReference>
<protein>
    <recommendedName>
        <fullName evidence="4">Xylanolytic transcriptional activator regulatory domain-containing protein</fullName>
    </recommendedName>
</protein>